<dbReference type="GO" id="GO:0000155">
    <property type="term" value="F:phosphorelay sensor kinase activity"/>
    <property type="evidence" value="ECO:0007669"/>
    <property type="project" value="InterPro"/>
</dbReference>
<keyword evidence="10" id="KW-0418">Kinase</keyword>
<evidence type="ECO:0000256" key="9">
    <source>
        <dbReference type="ARBA" id="ARBA00022741"/>
    </source>
</evidence>
<dbReference type="AlphaFoldDB" id="A0A4R4KKU4"/>
<evidence type="ECO:0000256" key="12">
    <source>
        <dbReference type="ARBA" id="ARBA00022989"/>
    </source>
</evidence>
<keyword evidence="6" id="KW-0597">Phosphoprotein</keyword>
<dbReference type="Pfam" id="PF02518">
    <property type="entry name" value="HATPase_c"/>
    <property type="match status" value="1"/>
</dbReference>
<dbReference type="PANTHER" id="PTHR42878:SF7">
    <property type="entry name" value="SENSOR HISTIDINE KINASE GLRK"/>
    <property type="match status" value="1"/>
</dbReference>
<sequence>MKIKTKLTLGVGLLFILIVLLGGVGTRYIQALKSDAENILKANYNSLEYSRNMLLSLENSKDRSLMGFDSNLIRQENNLTEIREKEVTRQVREAFVRLQKNRNDSLAKVTLRAGLFKIMEMNMQAIQQKSELAGERAEKAVFWIALTATLCFFTAFVLLINLPSQIADPIRELSQSIQQIAAGNYHERLHFESHDEFGELAQSFNTMAEKLEEYKDSNVARLHMEKKRIETLISNMSDPVIGLDESLKVIFANDKALDILGLSSSELLGHQTRELALRNDLVRRLIEDLLTSAEQSSDAASESIKIYANHQESYFEKDTHPISIVPPGETATRLIGHVIILRNVTAYKELDFAKTSFIATVSHEFKTPISSVKMSVQLLENEQIGPLNSEQRNLLSGIRQDADRLLKITSELLNITQIESGNIKIIPTSTDAGVLVADAVQAVKTQAAQKRITFEFSIPDELPYAEVDVEKTTWVLTNLLSNAIRYSYDGSVIYVSLVYIKGFIQIAVKDTGQGIAPQYIDKLFNRYFRVPGSKKEGTGLGLAISKEFIEAQGGQILVETDFGTGSTFTITLPAIA</sequence>
<evidence type="ECO:0000256" key="7">
    <source>
        <dbReference type="ARBA" id="ARBA00022679"/>
    </source>
</evidence>
<name>A0A4R4KKU4_9BACT</name>
<accession>A0A4R4KKU4</accession>
<dbReference type="InterPro" id="IPR035965">
    <property type="entry name" value="PAS-like_dom_sf"/>
</dbReference>
<feature type="domain" description="HAMP" evidence="18">
    <location>
        <begin position="164"/>
        <end position="216"/>
    </location>
</feature>
<evidence type="ECO:0000256" key="13">
    <source>
        <dbReference type="ARBA" id="ARBA00023012"/>
    </source>
</evidence>
<dbReference type="InterPro" id="IPR050351">
    <property type="entry name" value="BphY/WalK/GraS-like"/>
</dbReference>
<dbReference type="RefSeq" id="WP_132113489.1">
    <property type="nucleotide sequence ID" value="NZ_SMJU01000001.1"/>
</dbReference>
<dbReference type="GO" id="GO:0006355">
    <property type="term" value="P:regulation of DNA-templated transcription"/>
    <property type="evidence" value="ECO:0007669"/>
    <property type="project" value="InterPro"/>
</dbReference>
<feature type="transmembrane region" description="Helical" evidence="15">
    <location>
        <begin position="140"/>
        <end position="162"/>
    </location>
</feature>
<dbReference type="SUPFAM" id="SSF158472">
    <property type="entry name" value="HAMP domain-like"/>
    <property type="match status" value="1"/>
</dbReference>
<dbReference type="SUPFAM" id="SSF55874">
    <property type="entry name" value="ATPase domain of HSP90 chaperone/DNA topoisomerase II/histidine kinase"/>
    <property type="match status" value="1"/>
</dbReference>
<evidence type="ECO:0000256" key="4">
    <source>
        <dbReference type="ARBA" id="ARBA00012438"/>
    </source>
</evidence>
<evidence type="ECO:0000256" key="5">
    <source>
        <dbReference type="ARBA" id="ARBA00022475"/>
    </source>
</evidence>
<dbReference type="CDD" id="cd00130">
    <property type="entry name" value="PAS"/>
    <property type="match status" value="1"/>
</dbReference>
<dbReference type="PROSITE" id="PS50885">
    <property type="entry name" value="HAMP"/>
    <property type="match status" value="1"/>
</dbReference>
<dbReference type="InterPro" id="IPR036890">
    <property type="entry name" value="HATPase_C_sf"/>
</dbReference>
<dbReference type="InterPro" id="IPR005467">
    <property type="entry name" value="His_kinase_dom"/>
</dbReference>
<dbReference type="GO" id="GO:0000156">
    <property type="term" value="F:phosphorelay response regulator activity"/>
    <property type="evidence" value="ECO:0007669"/>
    <property type="project" value="TreeGrafter"/>
</dbReference>
<dbReference type="InterPro" id="IPR003660">
    <property type="entry name" value="HAMP_dom"/>
</dbReference>
<dbReference type="PRINTS" id="PR00344">
    <property type="entry name" value="BCTRLSENSOR"/>
</dbReference>
<dbReference type="SMART" id="SM00091">
    <property type="entry name" value="PAS"/>
    <property type="match status" value="1"/>
</dbReference>
<feature type="domain" description="PAS" evidence="17">
    <location>
        <begin position="225"/>
        <end position="269"/>
    </location>
</feature>
<dbReference type="SMART" id="SM00388">
    <property type="entry name" value="HisKA"/>
    <property type="match status" value="1"/>
</dbReference>
<dbReference type="FunFam" id="3.30.565.10:FF:000023">
    <property type="entry name" value="PAS domain-containing sensor histidine kinase"/>
    <property type="match status" value="1"/>
</dbReference>
<evidence type="ECO:0000256" key="1">
    <source>
        <dbReference type="ARBA" id="ARBA00000085"/>
    </source>
</evidence>
<evidence type="ECO:0000256" key="3">
    <source>
        <dbReference type="ARBA" id="ARBA00004236"/>
    </source>
</evidence>
<dbReference type="SUPFAM" id="SSF55785">
    <property type="entry name" value="PYP-like sensor domain (PAS domain)"/>
    <property type="match status" value="1"/>
</dbReference>
<keyword evidence="11" id="KW-0067">ATP-binding</keyword>
<evidence type="ECO:0000256" key="6">
    <source>
        <dbReference type="ARBA" id="ARBA00022553"/>
    </source>
</evidence>
<protein>
    <recommendedName>
        <fullName evidence="4">histidine kinase</fullName>
        <ecNumber evidence="4">2.7.13.3</ecNumber>
    </recommendedName>
</protein>
<evidence type="ECO:0000256" key="10">
    <source>
        <dbReference type="ARBA" id="ARBA00022777"/>
    </source>
</evidence>
<dbReference type="CDD" id="cd00082">
    <property type="entry name" value="HisKA"/>
    <property type="match status" value="1"/>
</dbReference>
<dbReference type="GO" id="GO:0030295">
    <property type="term" value="F:protein kinase activator activity"/>
    <property type="evidence" value="ECO:0007669"/>
    <property type="project" value="TreeGrafter"/>
</dbReference>
<dbReference type="PANTHER" id="PTHR42878">
    <property type="entry name" value="TWO-COMPONENT HISTIDINE KINASE"/>
    <property type="match status" value="1"/>
</dbReference>
<organism evidence="19 20">
    <name type="scientific">Arundinibacter roseus</name>
    <dbReference type="NCBI Taxonomy" id="2070510"/>
    <lineage>
        <taxon>Bacteria</taxon>
        <taxon>Pseudomonadati</taxon>
        <taxon>Bacteroidota</taxon>
        <taxon>Cytophagia</taxon>
        <taxon>Cytophagales</taxon>
        <taxon>Spirosomataceae</taxon>
        <taxon>Arundinibacter</taxon>
    </lineage>
</organism>
<dbReference type="PROSITE" id="PS50112">
    <property type="entry name" value="PAS"/>
    <property type="match status" value="1"/>
</dbReference>
<evidence type="ECO:0000256" key="14">
    <source>
        <dbReference type="ARBA" id="ARBA00023136"/>
    </source>
</evidence>
<dbReference type="InterPro" id="IPR003594">
    <property type="entry name" value="HATPase_dom"/>
</dbReference>
<dbReference type="EMBL" id="SMJU01000001">
    <property type="protein sequence ID" value="TDB68914.1"/>
    <property type="molecule type" value="Genomic_DNA"/>
</dbReference>
<keyword evidence="8 15" id="KW-0812">Transmembrane</keyword>
<keyword evidence="20" id="KW-1185">Reference proteome</keyword>
<evidence type="ECO:0000256" key="2">
    <source>
        <dbReference type="ARBA" id="ARBA00004141"/>
    </source>
</evidence>
<evidence type="ECO:0000259" key="17">
    <source>
        <dbReference type="PROSITE" id="PS50112"/>
    </source>
</evidence>
<dbReference type="InterPro" id="IPR003661">
    <property type="entry name" value="HisK_dim/P_dom"/>
</dbReference>
<comment type="catalytic activity">
    <reaction evidence="1">
        <text>ATP + protein L-histidine = ADP + protein N-phospho-L-histidine.</text>
        <dbReference type="EC" id="2.7.13.3"/>
    </reaction>
</comment>
<gene>
    <name evidence="19" type="ORF">EZE20_00820</name>
</gene>
<dbReference type="GO" id="GO:0005886">
    <property type="term" value="C:plasma membrane"/>
    <property type="evidence" value="ECO:0007669"/>
    <property type="project" value="UniProtKB-SubCell"/>
</dbReference>
<dbReference type="Gene3D" id="6.10.340.10">
    <property type="match status" value="1"/>
</dbReference>
<dbReference type="Gene3D" id="3.30.450.20">
    <property type="entry name" value="PAS domain"/>
    <property type="match status" value="1"/>
</dbReference>
<evidence type="ECO:0000313" key="20">
    <source>
        <dbReference type="Proteomes" id="UP000295706"/>
    </source>
</evidence>
<dbReference type="InterPro" id="IPR000014">
    <property type="entry name" value="PAS"/>
</dbReference>
<evidence type="ECO:0000256" key="11">
    <source>
        <dbReference type="ARBA" id="ARBA00022840"/>
    </source>
</evidence>
<reference evidence="19 20" key="1">
    <citation type="submission" date="2019-02" db="EMBL/GenBank/DDBJ databases">
        <title>Arundinibacter roseus gen. nov., sp. nov., a new member of the family Cytophagaceae.</title>
        <authorList>
            <person name="Szuroczki S."/>
            <person name="Khayer B."/>
            <person name="Sproer C."/>
            <person name="Toumi M."/>
            <person name="Szabo A."/>
            <person name="Felfoldi T."/>
            <person name="Schumann P."/>
            <person name="Toth E."/>
        </authorList>
    </citation>
    <scope>NUCLEOTIDE SEQUENCE [LARGE SCALE GENOMIC DNA]</scope>
    <source>
        <strain evidence="19 20">DMA-k-7a</strain>
    </source>
</reference>
<dbReference type="GO" id="GO:0007234">
    <property type="term" value="P:osmosensory signaling via phosphorelay pathway"/>
    <property type="evidence" value="ECO:0007669"/>
    <property type="project" value="TreeGrafter"/>
</dbReference>
<dbReference type="EC" id="2.7.13.3" evidence="4"/>
<dbReference type="Pfam" id="PF00989">
    <property type="entry name" value="PAS"/>
    <property type="match status" value="1"/>
</dbReference>
<keyword evidence="13" id="KW-0902">Two-component regulatory system</keyword>
<proteinExistence type="predicted"/>
<evidence type="ECO:0000313" key="19">
    <source>
        <dbReference type="EMBL" id="TDB68914.1"/>
    </source>
</evidence>
<dbReference type="SUPFAM" id="SSF47384">
    <property type="entry name" value="Homodimeric domain of signal transducing histidine kinase"/>
    <property type="match status" value="1"/>
</dbReference>
<keyword evidence="7" id="KW-0808">Transferase</keyword>
<comment type="subcellular location">
    <subcellularLocation>
        <location evidence="3">Cell membrane</location>
    </subcellularLocation>
    <subcellularLocation>
        <location evidence="2">Membrane</location>
        <topology evidence="2">Multi-pass membrane protein</topology>
    </subcellularLocation>
</comment>
<dbReference type="Pfam" id="PF00672">
    <property type="entry name" value="HAMP"/>
    <property type="match status" value="1"/>
</dbReference>
<dbReference type="Proteomes" id="UP000295706">
    <property type="component" value="Unassembled WGS sequence"/>
</dbReference>
<dbReference type="SMART" id="SM00304">
    <property type="entry name" value="HAMP"/>
    <property type="match status" value="1"/>
</dbReference>
<dbReference type="PROSITE" id="PS50109">
    <property type="entry name" value="HIS_KIN"/>
    <property type="match status" value="1"/>
</dbReference>
<feature type="domain" description="Histidine kinase" evidence="16">
    <location>
        <begin position="360"/>
        <end position="576"/>
    </location>
</feature>
<dbReference type="Gene3D" id="3.30.565.10">
    <property type="entry name" value="Histidine kinase-like ATPase, C-terminal domain"/>
    <property type="match status" value="1"/>
</dbReference>
<dbReference type="OrthoDB" id="9813151at2"/>
<dbReference type="GO" id="GO:0005524">
    <property type="term" value="F:ATP binding"/>
    <property type="evidence" value="ECO:0007669"/>
    <property type="project" value="UniProtKB-KW"/>
</dbReference>
<dbReference type="InterPro" id="IPR013767">
    <property type="entry name" value="PAS_fold"/>
</dbReference>
<evidence type="ECO:0000256" key="15">
    <source>
        <dbReference type="SAM" id="Phobius"/>
    </source>
</evidence>
<dbReference type="InterPro" id="IPR004358">
    <property type="entry name" value="Sig_transdc_His_kin-like_C"/>
</dbReference>
<keyword evidence="5" id="KW-1003">Cell membrane</keyword>
<dbReference type="CDD" id="cd06225">
    <property type="entry name" value="HAMP"/>
    <property type="match status" value="1"/>
</dbReference>
<evidence type="ECO:0000259" key="18">
    <source>
        <dbReference type="PROSITE" id="PS50885"/>
    </source>
</evidence>
<comment type="caution">
    <text evidence="19">The sequence shown here is derived from an EMBL/GenBank/DDBJ whole genome shotgun (WGS) entry which is preliminary data.</text>
</comment>
<evidence type="ECO:0000256" key="8">
    <source>
        <dbReference type="ARBA" id="ARBA00022692"/>
    </source>
</evidence>
<dbReference type="Pfam" id="PF00512">
    <property type="entry name" value="HisKA"/>
    <property type="match status" value="1"/>
</dbReference>
<dbReference type="SMART" id="SM00387">
    <property type="entry name" value="HATPase_c"/>
    <property type="match status" value="1"/>
</dbReference>
<dbReference type="Gene3D" id="1.10.287.130">
    <property type="match status" value="1"/>
</dbReference>
<dbReference type="NCBIfam" id="TIGR00229">
    <property type="entry name" value="sensory_box"/>
    <property type="match status" value="1"/>
</dbReference>
<dbReference type="InterPro" id="IPR036097">
    <property type="entry name" value="HisK_dim/P_sf"/>
</dbReference>
<keyword evidence="14 15" id="KW-0472">Membrane</keyword>
<evidence type="ECO:0000259" key="16">
    <source>
        <dbReference type="PROSITE" id="PS50109"/>
    </source>
</evidence>
<keyword evidence="12 15" id="KW-1133">Transmembrane helix</keyword>
<keyword evidence="9" id="KW-0547">Nucleotide-binding</keyword>